<protein>
    <submittedName>
        <fullName evidence="1">945_t:CDS:1</fullName>
    </submittedName>
</protein>
<name>A0ACA9LFF4_9GLOM</name>
<dbReference type="Proteomes" id="UP000789366">
    <property type="component" value="Unassembled WGS sequence"/>
</dbReference>
<evidence type="ECO:0000313" key="2">
    <source>
        <dbReference type="Proteomes" id="UP000789366"/>
    </source>
</evidence>
<reference evidence="1" key="1">
    <citation type="submission" date="2021-06" db="EMBL/GenBank/DDBJ databases">
        <authorList>
            <person name="Kallberg Y."/>
            <person name="Tangrot J."/>
            <person name="Rosling A."/>
        </authorList>
    </citation>
    <scope>NUCLEOTIDE SEQUENCE</scope>
    <source>
        <strain evidence="1">28 12/20/2015</strain>
    </source>
</reference>
<organism evidence="1 2">
    <name type="scientific">Cetraspora pellucida</name>
    <dbReference type="NCBI Taxonomy" id="1433469"/>
    <lineage>
        <taxon>Eukaryota</taxon>
        <taxon>Fungi</taxon>
        <taxon>Fungi incertae sedis</taxon>
        <taxon>Mucoromycota</taxon>
        <taxon>Glomeromycotina</taxon>
        <taxon>Glomeromycetes</taxon>
        <taxon>Diversisporales</taxon>
        <taxon>Gigasporaceae</taxon>
        <taxon>Cetraspora</taxon>
    </lineage>
</organism>
<dbReference type="EMBL" id="CAJVPW010003200">
    <property type="protein sequence ID" value="CAG8520478.1"/>
    <property type="molecule type" value="Genomic_DNA"/>
</dbReference>
<gene>
    <name evidence="1" type="ORF">SPELUC_LOCUS3908</name>
</gene>
<accession>A0ACA9LFF4</accession>
<evidence type="ECO:0000313" key="1">
    <source>
        <dbReference type="EMBL" id="CAG8520478.1"/>
    </source>
</evidence>
<sequence length="158" mass="18592">DNETSITSIDVFNNFFNTQNNNKERMTEENVLNLEGKENMSNLESEENVSDLESENEEDTEPVWFELYSQKKGFTFCVTHSDHNKVDKKPRQAHVLDERNKGHKAKDCPYHINLYRWKNDNVIQISSIIGTHDHEMVKNIMMAKPRYRQLTKGMKNNV</sequence>
<feature type="non-terminal residue" evidence="1">
    <location>
        <position position="1"/>
    </location>
</feature>
<proteinExistence type="predicted"/>
<comment type="caution">
    <text evidence="1">The sequence shown here is derived from an EMBL/GenBank/DDBJ whole genome shotgun (WGS) entry which is preliminary data.</text>
</comment>
<keyword evidence="2" id="KW-1185">Reference proteome</keyword>